<protein>
    <submittedName>
        <fullName evidence="5">Peptidoglycan/xylan/chitin deacetylase (PgdA/CDA1 family)</fullName>
    </submittedName>
</protein>
<evidence type="ECO:0000313" key="5">
    <source>
        <dbReference type="EMBL" id="MBM7713205.1"/>
    </source>
</evidence>
<dbReference type="Gene3D" id="3.20.20.370">
    <property type="entry name" value="Glycoside hydrolase/deacetylase"/>
    <property type="match status" value="1"/>
</dbReference>
<dbReference type="SUPFAM" id="SSF88713">
    <property type="entry name" value="Glycoside hydrolase/deacetylase"/>
    <property type="match status" value="1"/>
</dbReference>
<evidence type="ECO:0000259" key="4">
    <source>
        <dbReference type="PROSITE" id="PS51677"/>
    </source>
</evidence>
<dbReference type="PANTHER" id="PTHR10587">
    <property type="entry name" value="GLYCOSYL TRANSFERASE-RELATED"/>
    <property type="match status" value="1"/>
</dbReference>
<evidence type="ECO:0000256" key="1">
    <source>
        <dbReference type="ARBA" id="ARBA00022723"/>
    </source>
</evidence>
<name>A0ABS2R1F9_9BACI</name>
<dbReference type="InterPro" id="IPR002509">
    <property type="entry name" value="NODB_dom"/>
</dbReference>
<sequence>MKRFLLLSCLFLLCVSFGPLNKPVQSNVLQEKAQPVSAADQPVVWPSSKNFKNKFQNTFLMRGPGTKREVALTFDDAPDDIFTPKILDILKEKEAKATFFLVGFRIEKYPEMVKRIVQEGHAIGNHSYNHPDFLKLTDADFRNQIIRTDQLIIPFTGFAPTLIRPPYGNISERQIEWLAAKNKIIVNWDVDSLDWKGINAEQVAGNILPNVNPGSIVLQHSGTGDGGDLSGTVHALPNIIDELRKKGYKLVTVQEMLDMNQ</sequence>
<reference evidence="5 6" key="1">
    <citation type="submission" date="2021-01" db="EMBL/GenBank/DDBJ databases">
        <title>Genomic Encyclopedia of Type Strains, Phase IV (KMG-IV): sequencing the most valuable type-strain genomes for metagenomic binning, comparative biology and taxonomic classification.</title>
        <authorList>
            <person name="Goeker M."/>
        </authorList>
    </citation>
    <scope>NUCLEOTIDE SEQUENCE [LARGE SCALE GENOMIC DNA]</scope>
    <source>
        <strain evidence="5 6">DSM 105453</strain>
    </source>
</reference>
<feature type="chain" id="PRO_5047407725" evidence="3">
    <location>
        <begin position="22"/>
        <end position="261"/>
    </location>
</feature>
<dbReference type="RefSeq" id="WP_205177898.1">
    <property type="nucleotide sequence ID" value="NZ_JAFBFH010000001.1"/>
</dbReference>
<dbReference type="Proteomes" id="UP000823485">
    <property type="component" value="Unassembled WGS sequence"/>
</dbReference>
<feature type="domain" description="NodB homology" evidence="4">
    <location>
        <begin position="68"/>
        <end position="251"/>
    </location>
</feature>
<dbReference type="PANTHER" id="PTHR10587:SF133">
    <property type="entry name" value="CHITIN DEACETYLASE 1-RELATED"/>
    <property type="match status" value="1"/>
</dbReference>
<dbReference type="CDD" id="cd10917">
    <property type="entry name" value="CE4_NodB_like_6s_7s"/>
    <property type="match status" value="1"/>
</dbReference>
<evidence type="ECO:0000256" key="2">
    <source>
        <dbReference type="ARBA" id="ARBA00022801"/>
    </source>
</evidence>
<dbReference type="PROSITE" id="PS51677">
    <property type="entry name" value="NODB"/>
    <property type="match status" value="1"/>
</dbReference>
<keyword evidence="3" id="KW-0732">Signal</keyword>
<evidence type="ECO:0000313" key="6">
    <source>
        <dbReference type="Proteomes" id="UP000823485"/>
    </source>
</evidence>
<feature type="signal peptide" evidence="3">
    <location>
        <begin position="1"/>
        <end position="21"/>
    </location>
</feature>
<evidence type="ECO:0000256" key="3">
    <source>
        <dbReference type="SAM" id="SignalP"/>
    </source>
</evidence>
<proteinExistence type="predicted"/>
<organism evidence="5 6">
    <name type="scientific">Siminovitchia thermophila</name>
    <dbReference type="NCBI Taxonomy" id="1245522"/>
    <lineage>
        <taxon>Bacteria</taxon>
        <taxon>Bacillati</taxon>
        <taxon>Bacillota</taxon>
        <taxon>Bacilli</taxon>
        <taxon>Bacillales</taxon>
        <taxon>Bacillaceae</taxon>
        <taxon>Siminovitchia</taxon>
    </lineage>
</organism>
<comment type="caution">
    <text evidence="5">The sequence shown here is derived from an EMBL/GenBank/DDBJ whole genome shotgun (WGS) entry which is preliminary data.</text>
</comment>
<accession>A0ABS2R1F9</accession>
<gene>
    <name evidence="5" type="ORF">JOC94_000171</name>
</gene>
<keyword evidence="6" id="KW-1185">Reference proteome</keyword>
<keyword evidence="1" id="KW-0479">Metal-binding</keyword>
<dbReference type="InterPro" id="IPR050248">
    <property type="entry name" value="Polysacc_deacetylase_ArnD"/>
</dbReference>
<dbReference type="InterPro" id="IPR011330">
    <property type="entry name" value="Glyco_hydro/deAcase_b/a-brl"/>
</dbReference>
<keyword evidence="2" id="KW-0378">Hydrolase</keyword>
<dbReference type="Pfam" id="PF01522">
    <property type="entry name" value="Polysacc_deac_1"/>
    <property type="match status" value="1"/>
</dbReference>
<dbReference type="EMBL" id="JAFBFH010000001">
    <property type="protein sequence ID" value="MBM7713205.1"/>
    <property type="molecule type" value="Genomic_DNA"/>
</dbReference>